<dbReference type="PANTHER" id="PTHR40465:SF1">
    <property type="entry name" value="DUF6534 DOMAIN-CONTAINING PROTEIN"/>
    <property type="match status" value="1"/>
</dbReference>
<feature type="transmembrane region" description="Helical" evidence="1">
    <location>
        <begin position="161"/>
        <end position="183"/>
    </location>
</feature>
<feature type="transmembrane region" description="Helical" evidence="1">
    <location>
        <begin position="232"/>
        <end position="251"/>
    </location>
</feature>
<gene>
    <name evidence="3" type="ORF">EV421DRAFT_2018140</name>
</gene>
<feature type="domain" description="DUF6534" evidence="2">
    <location>
        <begin position="170"/>
        <end position="246"/>
    </location>
</feature>
<feature type="transmembrane region" description="Helical" evidence="1">
    <location>
        <begin position="121"/>
        <end position="141"/>
    </location>
</feature>
<keyword evidence="1" id="KW-0472">Membrane</keyword>
<dbReference type="InterPro" id="IPR045339">
    <property type="entry name" value="DUF6534"/>
</dbReference>
<keyword evidence="1" id="KW-0812">Transmembrane</keyword>
<feature type="transmembrane region" description="Helical" evidence="1">
    <location>
        <begin position="43"/>
        <end position="63"/>
    </location>
</feature>
<feature type="transmembrane region" description="Helical" evidence="1">
    <location>
        <begin position="204"/>
        <end position="226"/>
    </location>
</feature>
<keyword evidence="4" id="KW-1185">Reference proteome</keyword>
<evidence type="ECO:0000259" key="2">
    <source>
        <dbReference type="Pfam" id="PF20152"/>
    </source>
</evidence>
<dbReference type="Pfam" id="PF20152">
    <property type="entry name" value="DUF6534"/>
    <property type="match status" value="1"/>
</dbReference>
<evidence type="ECO:0000256" key="1">
    <source>
        <dbReference type="SAM" id="Phobius"/>
    </source>
</evidence>
<sequence length="521" mass="59538">MGSVQAADSAVLLLYGFLAAFISGIIAFQVVIDLRFVSWRSRYFTITIWVIDIIHTTFILFSLSDYFFTYPDAEDIYDRIPFIIIPLTWYLKLTVAATAIQTLFVQCLFAKEIHRYSNRNWSITAPILVLSFIQLAAASVSTFEMIRLQHFLAFHQPYPSLIFVASLSLSVVVDLLITGWLCYFLRSLQREIGLPSRPIRLLTYFTLVSGGITSATIVVSLIFWFVVPTKPVCFIALYFLIGKLYLFISFLPMRGWRMQMWDLREKRNAWGDLLIPRSEEFDASHQPWKGEFMYHPRGDIRQTHSLRQGCDSKALFYALRLAIVPSPSSSRNVSSIVLHEPVTQMRGFFKKPYVISDARDEIRTHKGEVPDLLFHCSQSNPDFGTYRGPLSNLVDLTISCDFGDVDAGRGAGEFLRLTHHVKRLNLRVRSVNGRFFALFFCQPDQPVLLPCLEELDLRESNLVDQSYILVNMLESRCRDSGDCARLTRVWLDAPLDVDADPSVARRWKGISEGRLVVSYGG</sequence>
<reference evidence="3" key="1">
    <citation type="submission" date="2023-06" db="EMBL/GenBank/DDBJ databases">
        <authorList>
            <consortium name="Lawrence Berkeley National Laboratory"/>
            <person name="Ahrendt S."/>
            <person name="Sahu N."/>
            <person name="Indic B."/>
            <person name="Wong-Bajracharya J."/>
            <person name="Merenyi Z."/>
            <person name="Ke H.-M."/>
            <person name="Monk M."/>
            <person name="Kocsube S."/>
            <person name="Drula E."/>
            <person name="Lipzen A."/>
            <person name="Balint B."/>
            <person name="Henrissat B."/>
            <person name="Andreopoulos B."/>
            <person name="Martin F.M."/>
            <person name="Harder C.B."/>
            <person name="Rigling D."/>
            <person name="Ford K.L."/>
            <person name="Foster G.D."/>
            <person name="Pangilinan J."/>
            <person name="Papanicolaou A."/>
            <person name="Barry K."/>
            <person name="LaButti K."/>
            <person name="Viragh M."/>
            <person name="Koriabine M."/>
            <person name="Yan M."/>
            <person name="Riley R."/>
            <person name="Champramary S."/>
            <person name="Plett K.L."/>
            <person name="Tsai I.J."/>
            <person name="Slot J."/>
            <person name="Sipos G."/>
            <person name="Plett J."/>
            <person name="Nagy L.G."/>
            <person name="Grigoriev I.V."/>
        </authorList>
    </citation>
    <scope>NUCLEOTIDE SEQUENCE</scope>
    <source>
        <strain evidence="3">FPL87.14</strain>
    </source>
</reference>
<accession>A0AA39MU55</accession>
<dbReference type="PANTHER" id="PTHR40465">
    <property type="entry name" value="CHROMOSOME 1, WHOLE GENOME SHOTGUN SEQUENCE"/>
    <property type="match status" value="1"/>
</dbReference>
<dbReference type="EMBL" id="JAUEPT010000015">
    <property type="protein sequence ID" value="KAK0445910.1"/>
    <property type="molecule type" value="Genomic_DNA"/>
</dbReference>
<protein>
    <recommendedName>
        <fullName evidence="2">DUF6534 domain-containing protein</fullName>
    </recommendedName>
</protein>
<feature type="transmembrane region" description="Helical" evidence="1">
    <location>
        <begin position="83"/>
        <end position="109"/>
    </location>
</feature>
<proteinExistence type="predicted"/>
<dbReference type="Proteomes" id="UP001175226">
    <property type="component" value="Unassembled WGS sequence"/>
</dbReference>
<comment type="caution">
    <text evidence="3">The sequence shown here is derived from an EMBL/GenBank/DDBJ whole genome shotgun (WGS) entry which is preliminary data.</text>
</comment>
<organism evidence="3 4">
    <name type="scientific">Armillaria borealis</name>
    <dbReference type="NCBI Taxonomy" id="47425"/>
    <lineage>
        <taxon>Eukaryota</taxon>
        <taxon>Fungi</taxon>
        <taxon>Dikarya</taxon>
        <taxon>Basidiomycota</taxon>
        <taxon>Agaricomycotina</taxon>
        <taxon>Agaricomycetes</taxon>
        <taxon>Agaricomycetidae</taxon>
        <taxon>Agaricales</taxon>
        <taxon>Marasmiineae</taxon>
        <taxon>Physalacriaceae</taxon>
        <taxon>Armillaria</taxon>
    </lineage>
</organism>
<keyword evidence="1" id="KW-1133">Transmembrane helix</keyword>
<feature type="transmembrane region" description="Helical" evidence="1">
    <location>
        <begin position="12"/>
        <end position="31"/>
    </location>
</feature>
<evidence type="ECO:0000313" key="3">
    <source>
        <dbReference type="EMBL" id="KAK0445910.1"/>
    </source>
</evidence>
<name>A0AA39MU55_9AGAR</name>
<evidence type="ECO:0000313" key="4">
    <source>
        <dbReference type="Proteomes" id="UP001175226"/>
    </source>
</evidence>
<dbReference type="AlphaFoldDB" id="A0AA39MU55"/>